<feature type="region of interest" description="Disordered" evidence="14">
    <location>
        <begin position="16"/>
        <end position="78"/>
    </location>
</feature>
<dbReference type="Pfam" id="PF12796">
    <property type="entry name" value="Ank_2"/>
    <property type="match status" value="1"/>
</dbReference>
<proteinExistence type="inferred from homology"/>
<reference evidence="18" key="1">
    <citation type="submission" date="2016-03" db="EMBL/GenBank/DDBJ databases">
        <title>Mechanisms controlling the formation of the plant cell surface in tip-growing cells are functionally conserved among land plants.</title>
        <authorList>
            <person name="Honkanen S."/>
            <person name="Jones V.A."/>
            <person name="Morieri G."/>
            <person name="Champion C."/>
            <person name="Hetherington A.J."/>
            <person name="Kelly S."/>
            <person name="Saint-Marcoux D."/>
            <person name="Proust H."/>
            <person name="Prescott H."/>
            <person name="Dolan L."/>
        </authorList>
    </citation>
    <scope>NUCLEOTIDE SEQUENCE [LARGE SCALE GENOMIC DNA]</scope>
    <source>
        <tissue evidence="18">Whole gametophyte</tissue>
    </source>
</reference>
<name>A0A176WGJ2_MARPO</name>
<dbReference type="CDD" id="cd03244">
    <property type="entry name" value="ABCC_MRP_domain2"/>
    <property type="match status" value="1"/>
</dbReference>
<dbReference type="SMART" id="SM00382">
    <property type="entry name" value="AAA"/>
    <property type="match status" value="2"/>
</dbReference>
<keyword evidence="5 15" id="KW-0812">Transmembrane</keyword>
<keyword evidence="13" id="KW-0040">ANK repeat</keyword>
<dbReference type="SUPFAM" id="SSF90123">
    <property type="entry name" value="ABC transporter transmembrane region"/>
    <property type="match status" value="2"/>
</dbReference>
<dbReference type="InterPro" id="IPR017871">
    <property type="entry name" value="ABC_transporter-like_CS"/>
</dbReference>
<dbReference type="PROSITE" id="PS50893">
    <property type="entry name" value="ABC_TRANSPORTER_2"/>
    <property type="match status" value="2"/>
</dbReference>
<dbReference type="Pfam" id="PF00664">
    <property type="entry name" value="ABC_membrane"/>
    <property type="match status" value="2"/>
</dbReference>
<dbReference type="Proteomes" id="UP000077202">
    <property type="component" value="Unassembled WGS sequence"/>
</dbReference>
<dbReference type="EC" id="7.6.2.2" evidence="3"/>
<evidence type="ECO:0000256" key="11">
    <source>
        <dbReference type="ARBA" id="ARBA00023136"/>
    </source>
</evidence>
<evidence type="ECO:0000259" key="16">
    <source>
        <dbReference type="PROSITE" id="PS50893"/>
    </source>
</evidence>
<accession>A0A176WGJ2</accession>
<keyword evidence="7" id="KW-0547">Nucleotide-binding</keyword>
<feature type="domain" description="ABC transmembrane type-1" evidence="17">
    <location>
        <begin position="871"/>
        <end position="1164"/>
    </location>
</feature>
<dbReference type="SMART" id="SM00248">
    <property type="entry name" value="ANK"/>
    <property type="match status" value="3"/>
</dbReference>
<feature type="domain" description="ABC transporter" evidence="16">
    <location>
        <begin position="1199"/>
        <end position="1432"/>
    </location>
</feature>
<feature type="transmembrane region" description="Helical" evidence="15">
    <location>
        <begin position="303"/>
        <end position="327"/>
    </location>
</feature>
<dbReference type="Gene3D" id="1.25.40.20">
    <property type="entry name" value="Ankyrin repeat-containing domain"/>
    <property type="match status" value="1"/>
</dbReference>
<dbReference type="CDD" id="cd18598">
    <property type="entry name" value="ABC_6TM_MRP7_D1_like"/>
    <property type="match status" value="1"/>
</dbReference>
<dbReference type="InterPro" id="IPR027417">
    <property type="entry name" value="P-loop_NTPase"/>
</dbReference>
<dbReference type="PROSITE" id="PS50088">
    <property type="entry name" value="ANK_REPEAT"/>
    <property type="match status" value="2"/>
</dbReference>
<evidence type="ECO:0000256" key="15">
    <source>
        <dbReference type="SAM" id="Phobius"/>
    </source>
</evidence>
<dbReference type="SUPFAM" id="SSF48403">
    <property type="entry name" value="Ankyrin repeat"/>
    <property type="match status" value="1"/>
</dbReference>
<dbReference type="PANTHER" id="PTHR24223:SF330">
    <property type="entry name" value="ATP-BINDING CASSETTE SUB-FAMILY C MEMBER 10"/>
    <property type="match status" value="1"/>
</dbReference>
<evidence type="ECO:0000256" key="8">
    <source>
        <dbReference type="ARBA" id="ARBA00022840"/>
    </source>
</evidence>
<dbReference type="GO" id="GO:0016020">
    <property type="term" value="C:membrane"/>
    <property type="evidence" value="ECO:0007669"/>
    <property type="project" value="UniProtKB-SubCell"/>
</dbReference>
<evidence type="ECO:0000313" key="18">
    <source>
        <dbReference type="EMBL" id="OAE31266.1"/>
    </source>
</evidence>
<dbReference type="PROSITE" id="PS50297">
    <property type="entry name" value="ANK_REP_REGION"/>
    <property type="match status" value="2"/>
</dbReference>
<dbReference type="Gene3D" id="1.20.1560.10">
    <property type="entry name" value="ABC transporter type 1, transmembrane domain"/>
    <property type="match status" value="2"/>
</dbReference>
<dbReference type="GO" id="GO:0005524">
    <property type="term" value="F:ATP binding"/>
    <property type="evidence" value="ECO:0007669"/>
    <property type="project" value="UniProtKB-KW"/>
</dbReference>
<keyword evidence="19" id="KW-1185">Reference proteome</keyword>
<comment type="similarity">
    <text evidence="2">Belongs to the ABC transporter superfamily. ABCC family. Conjugate transporter (TC 3.A.1.208) subfamily.</text>
</comment>
<comment type="catalytic activity">
    <reaction evidence="12">
        <text>ATP + H2O + xenobioticSide 1 = ADP + phosphate + xenobioticSide 2.</text>
        <dbReference type="EC" id="7.6.2.2"/>
    </reaction>
</comment>
<evidence type="ECO:0000256" key="13">
    <source>
        <dbReference type="PROSITE-ProRule" id="PRU00023"/>
    </source>
</evidence>
<feature type="transmembrane region" description="Helical" evidence="15">
    <location>
        <begin position="1103"/>
        <end position="1122"/>
    </location>
</feature>
<keyword evidence="6" id="KW-0677">Repeat</keyword>
<keyword evidence="8" id="KW-0067">ATP-binding</keyword>
<keyword evidence="11 15" id="KW-0472">Membrane</keyword>
<keyword evidence="10 15" id="KW-1133">Transmembrane helix</keyword>
<evidence type="ECO:0000256" key="14">
    <source>
        <dbReference type="SAM" id="MobiDB-lite"/>
    </source>
</evidence>
<dbReference type="PROSITE" id="PS50929">
    <property type="entry name" value="ABC_TM1F"/>
    <property type="match status" value="2"/>
</dbReference>
<dbReference type="GO" id="GO:0016887">
    <property type="term" value="F:ATP hydrolysis activity"/>
    <property type="evidence" value="ECO:0007669"/>
    <property type="project" value="InterPro"/>
</dbReference>
<evidence type="ECO:0000256" key="7">
    <source>
        <dbReference type="ARBA" id="ARBA00022741"/>
    </source>
</evidence>
<feature type="transmembrane region" description="Helical" evidence="15">
    <location>
        <begin position="430"/>
        <end position="451"/>
    </location>
</feature>
<dbReference type="InterPro" id="IPR036640">
    <property type="entry name" value="ABC1_TM_sf"/>
</dbReference>
<dbReference type="FunFam" id="3.40.50.300:FF:000630">
    <property type="entry name" value="ATP-binding cassette (ABC) transporter, putative"/>
    <property type="match status" value="1"/>
</dbReference>
<feature type="domain" description="ABC transmembrane type-1" evidence="17">
    <location>
        <begin position="176"/>
        <end position="456"/>
    </location>
</feature>
<dbReference type="PANTHER" id="PTHR24223">
    <property type="entry name" value="ATP-BINDING CASSETTE SUB-FAMILY C"/>
    <property type="match status" value="1"/>
</dbReference>
<evidence type="ECO:0000256" key="4">
    <source>
        <dbReference type="ARBA" id="ARBA00022448"/>
    </source>
</evidence>
<dbReference type="EMBL" id="LVLJ01001129">
    <property type="protein sequence ID" value="OAE31266.1"/>
    <property type="molecule type" value="Genomic_DNA"/>
</dbReference>
<feature type="repeat" description="ANK" evidence="13">
    <location>
        <begin position="1611"/>
        <end position="1643"/>
    </location>
</feature>
<evidence type="ECO:0000256" key="12">
    <source>
        <dbReference type="ARBA" id="ARBA00034018"/>
    </source>
</evidence>
<dbReference type="PROSITE" id="PS00211">
    <property type="entry name" value="ABC_TRANSPORTER_1"/>
    <property type="match status" value="2"/>
</dbReference>
<protein>
    <recommendedName>
        <fullName evidence="3">ABC-type xenobiotic transporter</fullName>
        <ecNumber evidence="3">7.6.2.2</ecNumber>
    </recommendedName>
</protein>
<feature type="transmembrane region" description="Helical" evidence="15">
    <location>
        <begin position="912"/>
        <end position="933"/>
    </location>
</feature>
<organism evidence="18 19">
    <name type="scientific">Marchantia polymorpha subsp. ruderalis</name>
    <dbReference type="NCBI Taxonomy" id="1480154"/>
    <lineage>
        <taxon>Eukaryota</taxon>
        <taxon>Viridiplantae</taxon>
        <taxon>Streptophyta</taxon>
        <taxon>Embryophyta</taxon>
        <taxon>Marchantiophyta</taxon>
        <taxon>Marchantiopsida</taxon>
        <taxon>Marchantiidae</taxon>
        <taxon>Marchantiales</taxon>
        <taxon>Marchantiaceae</taxon>
        <taxon>Marchantia</taxon>
    </lineage>
</organism>
<dbReference type="InterPro" id="IPR036770">
    <property type="entry name" value="Ankyrin_rpt-contain_sf"/>
</dbReference>
<feature type="domain" description="ABC transporter" evidence="16">
    <location>
        <begin position="519"/>
        <end position="746"/>
    </location>
</feature>
<evidence type="ECO:0000256" key="2">
    <source>
        <dbReference type="ARBA" id="ARBA00009726"/>
    </source>
</evidence>
<dbReference type="InterPro" id="IPR003439">
    <property type="entry name" value="ABC_transporter-like_ATP-bd"/>
</dbReference>
<dbReference type="InterPro" id="IPR002110">
    <property type="entry name" value="Ankyrin_rpt"/>
</dbReference>
<keyword evidence="9" id="KW-1278">Translocase</keyword>
<dbReference type="Gene3D" id="3.40.50.300">
    <property type="entry name" value="P-loop containing nucleotide triphosphate hydrolases"/>
    <property type="match status" value="2"/>
</dbReference>
<evidence type="ECO:0000256" key="6">
    <source>
        <dbReference type="ARBA" id="ARBA00022737"/>
    </source>
</evidence>
<sequence>MVGNWRLAKWMRIRTERPVARETQSETNTRRVPQSSSEKSIEAKSRGFNGWASSDVTDAFDRPPIFSRDTGDRRDDDLPEEPLLQAEEGAPPRDVTLDAQSCSWWSVLTFSWVTPVMDTGSARQLTQNDLFPLPKDMSPDLCCSRLCSYWEEEKKKEQNSPSLLKAILYTYGRDWLIIGVIKVVNDGLSFAGPLFLNEIVKFLETGNNNLRYGYECAAGLGLVSIIRAFLGAHYTYLIARLRLQLKASITTMVYQKALCVSLAERSCFSSGEIQTLMSVDAERIANLVNCGHELWSLPLQMGIALWMLYMQVKFAFVAGLGVIILLIPVNKWLANLICAANELMMKEKDERIRRMGELLIYIRTLKMYTWEHFFVKRVLQSRDQELKHLATRKYLDAWCVYFWACTPNIFSLLTFGLFVLLGYKLTAATVFTSLALFNILISPLNSFPWVINGVIEAQVSLARLCKFLALLDIDSEWTKDILLLFENAKEPTQGRGPKINLHNPSDPYEKEERLPSTAVTMQNAAFSWSHSLVEDPQWIISQIFMAVPCGSLVVVLGKVGSGKSSLLSAILGEMRCVQGSMLVRGRLAYVAQTPWIQCGTLCDNVLFGQPFDIDRYKRVLDACALDVDIQQMQGGDLTEIGERGLNLSGGQRARLALARALYQDCDTYLLDDPISAVDAHVAAWILEHAIAGPLMSGKTRILCTHHTQAVPLADVVVIMEEGRVRYCGSPKSDSSLDLQKLDDESIQESEVVDLLCSDWIQPETPDPPVALIMSQETTYGNSKHTSLPITLGEQSLRGLAHFMSPTNHVFGSGPRGRGKSRDIMVGQQPQGPQPVASKAVKLIEEEDRTQGHVQATVYRAYGGFVGWSVIATIVISISLMQATRNGSDVWLTHWVDNVDDAGGQSLQFYLKVFVAIAIANSFATLARAFFFAYGGLCAASEVHKALLNKVIAAPVRFFDQNPSGRILNRFASDQYTIDDSLPFVVNNLIAQLFSLIGIIIVLCWVQWMFLLILIPLGFMYHRLQKYYRATSRELRRLDGVSRSPIYTSFTEALDGAPTIRSFRAQAQFAASNRQMVGVNLRASYNEISASLWLSIRLQVGNKLQPQILAACVVFFVSIVAILSRRNGSSITPVSAGLVGLGLSYASPIITTLNNLLGHFTETEKDMVSMERIQQYMGLEAEPCSGSVEVASDWPARGEIEFLSVTLVYLPNLPPALRDLSFNICAGEQVGIAGRTGAGKSSILGVLFQLIPLTGGSILVDGVNISKIPLRLLRSRLSVVPQSPMLFEGTLRENLDPTGTLSEADLWRMLEKCHMKDAIYAAGGLNLHVSECGESLSLGQRQLLCLARALLSSSRILCLDECTANVDPETTTLLMETVTSECKSMTVVTIAHRIATILDLDRVLILDHGSLVEEGEPQQLLADSSSKFFNLVSKTSGFRNVGFASTRMLVLIHFFSSIDEFPNHQWPSQCSNFDISLGIAAGNNRSALYEVRSDTSPVFLKICESNAMAVRSVAGFSCVVNTLVSTAYHCKLGGESFVNLLTPALNPGSCRVSHRINHSKAVRRGSRCCATPDTFDQNEVLKDAAKGGNLKVVDELLQGKLVNIDLPSSGRAGWTALHLACFYGHGAIVRTLLNAGANIEVRNDSGNTPLQLACLRGNIDIARTLLDSGADIHAESLDKGTAFDYAQEWGGDEMVDFLTLWVASRAS</sequence>
<evidence type="ECO:0000256" key="1">
    <source>
        <dbReference type="ARBA" id="ARBA00004141"/>
    </source>
</evidence>
<feature type="transmembrane region" description="Helical" evidence="15">
    <location>
        <begin position="400"/>
        <end position="423"/>
    </location>
</feature>
<evidence type="ECO:0000313" key="19">
    <source>
        <dbReference type="Proteomes" id="UP000077202"/>
    </source>
</evidence>
<evidence type="ECO:0000256" key="10">
    <source>
        <dbReference type="ARBA" id="ARBA00022989"/>
    </source>
</evidence>
<dbReference type="Pfam" id="PF00005">
    <property type="entry name" value="ABC_tran"/>
    <property type="match status" value="2"/>
</dbReference>
<dbReference type="GO" id="GO:0008559">
    <property type="term" value="F:ABC-type xenobiotic transporter activity"/>
    <property type="evidence" value="ECO:0007669"/>
    <property type="project" value="UniProtKB-EC"/>
</dbReference>
<evidence type="ECO:0000256" key="5">
    <source>
        <dbReference type="ARBA" id="ARBA00022692"/>
    </source>
</evidence>
<feature type="transmembrane region" description="Helical" evidence="15">
    <location>
        <begin position="988"/>
        <end position="1018"/>
    </location>
</feature>
<dbReference type="CDD" id="cd03250">
    <property type="entry name" value="ABCC_MRP_domain1"/>
    <property type="match status" value="1"/>
</dbReference>
<comment type="caution">
    <text evidence="18">The sequence shown here is derived from an EMBL/GenBank/DDBJ whole genome shotgun (WGS) entry which is preliminary data.</text>
</comment>
<feature type="repeat" description="ANK" evidence="13">
    <location>
        <begin position="1644"/>
        <end position="1676"/>
    </location>
</feature>
<dbReference type="FunFam" id="1.20.1560.10:FF:000037">
    <property type="entry name" value="ATP-binding cassette subfamily C member 10"/>
    <property type="match status" value="1"/>
</dbReference>
<dbReference type="InterPro" id="IPR050173">
    <property type="entry name" value="ABC_transporter_C-like"/>
</dbReference>
<keyword evidence="4" id="KW-0813">Transport</keyword>
<feature type="transmembrane region" description="Helical" evidence="15">
    <location>
        <begin position="860"/>
        <end position="880"/>
    </location>
</feature>
<dbReference type="InterPro" id="IPR003593">
    <property type="entry name" value="AAA+_ATPase"/>
</dbReference>
<feature type="compositionally biased region" description="Polar residues" evidence="14">
    <location>
        <begin position="25"/>
        <end position="38"/>
    </location>
</feature>
<dbReference type="InterPro" id="IPR011527">
    <property type="entry name" value="ABC1_TM_dom"/>
</dbReference>
<evidence type="ECO:0000256" key="9">
    <source>
        <dbReference type="ARBA" id="ARBA00022967"/>
    </source>
</evidence>
<dbReference type="FunFam" id="3.40.50.300:FF:000997">
    <property type="entry name" value="Multidrug resistance-associated protein 1"/>
    <property type="match status" value="1"/>
</dbReference>
<dbReference type="CDD" id="cd18605">
    <property type="entry name" value="ABC_6TM_MRP7_D2_like"/>
    <property type="match status" value="1"/>
</dbReference>
<evidence type="ECO:0000256" key="3">
    <source>
        <dbReference type="ARBA" id="ARBA00012191"/>
    </source>
</evidence>
<dbReference type="SUPFAM" id="SSF52540">
    <property type="entry name" value="P-loop containing nucleoside triphosphate hydrolases"/>
    <property type="match status" value="2"/>
</dbReference>
<gene>
    <name evidence="18" type="ORF">AXG93_1962s1230</name>
</gene>
<evidence type="ECO:0000259" key="17">
    <source>
        <dbReference type="PROSITE" id="PS50929"/>
    </source>
</evidence>
<dbReference type="FunFam" id="1.20.1560.10:FF:000002">
    <property type="entry name" value="ABC transporter C family member 5"/>
    <property type="match status" value="1"/>
</dbReference>
<comment type="subcellular location">
    <subcellularLocation>
        <location evidence="1">Membrane</location>
        <topology evidence="1">Multi-pass membrane protein</topology>
    </subcellularLocation>
</comment>